<evidence type="ECO:0000313" key="3">
    <source>
        <dbReference type="Proteomes" id="UP000266016"/>
    </source>
</evidence>
<organism evidence="2 3">
    <name type="scientific">Peribacillus asahii</name>
    <dbReference type="NCBI Taxonomy" id="228899"/>
    <lineage>
        <taxon>Bacteria</taxon>
        <taxon>Bacillati</taxon>
        <taxon>Bacillota</taxon>
        <taxon>Bacilli</taxon>
        <taxon>Bacillales</taxon>
        <taxon>Bacillaceae</taxon>
        <taxon>Peribacillus</taxon>
    </lineage>
</organism>
<protein>
    <recommendedName>
        <fullName evidence="4">DUF4367 domain-containing protein</fullName>
    </recommendedName>
</protein>
<evidence type="ECO:0008006" key="4">
    <source>
        <dbReference type="Google" id="ProtNLM"/>
    </source>
</evidence>
<dbReference type="EMBL" id="QWVS01000036">
    <property type="protein sequence ID" value="RID83326.1"/>
    <property type="molecule type" value="Genomic_DNA"/>
</dbReference>
<feature type="signal peptide" evidence="1">
    <location>
        <begin position="1"/>
        <end position="23"/>
    </location>
</feature>
<dbReference type="AlphaFoldDB" id="A0A398B6E1"/>
<sequence length="174" mass="20317">MKKKFILIFILGLCLVSFETVNANDEDEHPPFEKIFFEIGYKTVEEAVDECENLFNEDIVLPYKIPPVQFTHYFGRCSKDIGINNDFEIEFLNENTPENHYTLTLRPKKHAIKFKPERINKTIELDYGTAFFVKSPVSNNLIFERGNWQYILGVDKRISEHIPLEVLVDIANSL</sequence>
<evidence type="ECO:0000313" key="2">
    <source>
        <dbReference type="EMBL" id="RID83326.1"/>
    </source>
</evidence>
<evidence type="ECO:0000256" key="1">
    <source>
        <dbReference type="SAM" id="SignalP"/>
    </source>
</evidence>
<dbReference type="Proteomes" id="UP000266016">
    <property type="component" value="Unassembled WGS sequence"/>
</dbReference>
<gene>
    <name evidence="2" type="ORF">D1953_16505</name>
</gene>
<comment type="caution">
    <text evidence="2">The sequence shown here is derived from an EMBL/GenBank/DDBJ whole genome shotgun (WGS) entry which is preliminary data.</text>
</comment>
<name>A0A398B6E1_9BACI</name>
<keyword evidence="3" id="KW-1185">Reference proteome</keyword>
<proteinExistence type="predicted"/>
<keyword evidence="1" id="KW-0732">Signal</keyword>
<reference evidence="2 3" key="1">
    <citation type="submission" date="2018-08" db="EMBL/GenBank/DDBJ databases">
        <title>Bacillus jemisoniae sp. nov., Bacillus chryseoplanitiae sp. nov., Bacillus resnikiae sp. nov., and Bacillus frankliniae sp. nov., isolated from Viking spacecraft and associated surfaces.</title>
        <authorList>
            <person name="Seuylemezian A."/>
            <person name="Vaishampayan P."/>
        </authorList>
    </citation>
    <scope>NUCLEOTIDE SEQUENCE [LARGE SCALE GENOMIC DNA]</scope>
    <source>
        <strain evidence="2 3">MA001</strain>
    </source>
</reference>
<accession>A0A398B6E1</accession>
<feature type="chain" id="PRO_5017329336" description="DUF4367 domain-containing protein" evidence="1">
    <location>
        <begin position="24"/>
        <end position="174"/>
    </location>
</feature>
<dbReference type="RefSeq" id="WP_119118270.1">
    <property type="nucleotide sequence ID" value="NZ_QWVS01000036.1"/>
</dbReference>